<name>A0A9X0MEJ2_BACCE</name>
<dbReference type="Gene3D" id="3.10.450.490">
    <property type="match status" value="1"/>
</dbReference>
<evidence type="ECO:0000256" key="5">
    <source>
        <dbReference type="ARBA" id="ARBA00022729"/>
    </source>
</evidence>
<evidence type="ECO:0000259" key="12">
    <source>
        <dbReference type="Pfam" id="PF01447"/>
    </source>
</evidence>
<dbReference type="PANTHER" id="PTHR33794:SF1">
    <property type="entry name" value="BACILLOLYSIN"/>
    <property type="match status" value="1"/>
</dbReference>
<feature type="domain" description="Peptidase M4" evidence="12">
    <location>
        <begin position="251"/>
        <end position="401"/>
    </location>
</feature>
<dbReference type="GO" id="GO:0046872">
    <property type="term" value="F:metal ion binding"/>
    <property type="evidence" value="ECO:0007669"/>
    <property type="project" value="UniProtKB-UniRule"/>
</dbReference>
<dbReference type="EC" id="3.4.24.-" evidence="11"/>
<sequence length="556" mass="61764">MKKTVVTLFAAGTMLGAPFSTVFAEEQVSQKEVMDKMEVQQKNWNEEQGSPSFLSGELSDKKVETQKAVKEFLEENKELFRVNPQTDLTLKEVKSDDLGMKHYVYTRSVNKVPVDGAQFIVHTDKEGKVTTVNGDVHPAAAKSLKGNTQAKITKETALLNAWNHIKLTKNDTLVKVDGNTLDQVKENLESTNEKADLVVYEKDGGYFLTFKVQLQFIKPYGANWQIYVNAENGTIVDSYNAVTDVESAQKGYGRGVLGDRKELNTTFDSVKRKYYLKDTTKSMNGGYIETFTLNHSDADYAVNYRLLDADNAWINKDQGPAVDAHYHAGIVYDYYQNIHNRNSIDGRGGKIRSGVNYGVNVNNAFWNGQQMIYGDGDGSEFIPLSGSLDVVAHELTHAVTQYSAGLRYVNQSGALNESFSDVFGYFVDPANWDIGEAVYTPDISGDALRSLSNPEKYGQPSHMRDYQILPATKEGDNGGVHINSGIPNKAAYLTIDAIGIEKAEEIYYRALTTYLMPTSDFKQARTALLQSAADYDGYDSATYKAVETAWNQVGVE</sequence>
<comment type="function">
    <text evidence="11">Extracellular zinc metalloprotease.</text>
</comment>
<evidence type="ECO:0000259" key="14">
    <source>
        <dbReference type="Pfam" id="PF07504"/>
    </source>
</evidence>
<evidence type="ECO:0000256" key="9">
    <source>
        <dbReference type="ARBA" id="ARBA00023049"/>
    </source>
</evidence>
<dbReference type="InterPro" id="IPR050728">
    <property type="entry name" value="Zinc_Metalloprotease_M4"/>
</dbReference>
<keyword evidence="4" id="KW-0479">Metal-binding</keyword>
<feature type="active site" evidence="10">
    <location>
        <position position="394"/>
    </location>
</feature>
<dbReference type="Proteomes" id="UP000075476">
    <property type="component" value="Unassembled WGS sequence"/>
</dbReference>
<evidence type="ECO:0000256" key="1">
    <source>
        <dbReference type="ARBA" id="ARBA00001947"/>
    </source>
</evidence>
<proteinExistence type="inferred from homology"/>
<keyword evidence="9 11" id="KW-0482">Metalloprotease</keyword>
<comment type="cofactor">
    <cofactor evidence="1 11">
        <name>Zn(2+)</name>
        <dbReference type="ChEBI" id="CHEBI:29105"/>
    </cofactor>
</comment>
<evidence type="ECO:0000256" key="6">
    <source>
        <dbReference type="ARBA" id="ARBA00022801"/>
    </source>
</evidence>
<dbReference type="AlphaFoldDB" id="A0A9X0MEJ2"/>
<dbReference type="Pfam" id="PF01447">
    <property type="entry name" value="Peptidase_M4"/>
    <property type="match status" value="1"/>
</dbReference>
<comment type="similarity">
    <text evidence="2 11">Belongs to the peptidase M4 family.</text>
</comment>
<keyword evidence="7 11" id="KW-0862">Zinc</keyword>
<dbReference type="EMBL" id="LOMO01000147">
    <property type="protein sequence ID" value="KXY35643.1"/>
    <property type="molecule type" value="Genomic_DNA"/>
</dbReference>
<keyword evidence="3 11" id="KW-0645">Protease</keyword>
<dbReference type="Gene3D" id="3.10.170.10">
    <property type="match status" value="1"/>
</dbReference>
<evidence type="ECO:0000313" key="16">
    <source>
        <dbReference type="Proteomes" id="UP000075476"/>
    </source>
</evidence>
<evidence type="ECO:0000259" key="13">
    <source>
        <dbReference type="Pfam" id="PF02868"/>
    </source>
</evidence>
<dbReference type="Pfam" id="PF02868">
    <property type="entry name" value="Peptidase_M4_C"/>
    <property type="match status" value="1"/>
</dbReference>
<feature type="domain" description="Peptidase M4 C-terminal" evidence="13">
    <location>
        <begin position="404"/>
        <end position="555"/>
    </location>
</feature>
<evidence type="ECO:0000256" key="10">
    <source>
        <dbReference type="PIRSR" id="PIRSR623612-1"/>
    </source>
</evidence>
<evidence type="ECO:0000256" key="3">
    <source>
        <dbReference type="ARBA" id="ARBA00022670"/>
    </source>
</evidence>
<evidence type="ECO:0000256" key="8">
    <source>
        <dbReference type="ARBA" id="ARBA00022837"/>
    </source>
</evidence>
<protein>
    <recommendedName>
        <fullName evidence="11">Neutral metalloproteinase</fullName>
        <ecNumber evidence="11">3.4.24.-</ecNumber>
    </recommendedName>
</protein>
<evidence type="ECO:0000313" key="15">
    <source>
        <dbReference type="EMBL" id="KXY35643.1"/>
    </source>
</evidence>
<evidence type="ECO:0000256" key="7">
    <source>
        <dbReference type="ARBA" id="ARBA00022833"/>
    </source>
</evidence>
<dbReference type="GO" id="GO:0004222">
    <property type="term" value="F:metalloendopeptidase activity"/>
    <property type="evidence" value="ECO:0007669"/>
    <property type="project" value="UniProtKB-UniRule"/>
</dbReference>
<dbReference type="GO" id="GO:0005576">
    <property type="term" value="C:extracellular region"/>
    <property type="evidence" value="ECO:0007669"/>
    <property type="project" value="UniProtKB-SubCell"/>
</dbReference>
<dbReference type="PANTHER" id="PTHR33794">
    <property type="entry name" value="BACILLOLYSIN"/>
    <property type="match status" value="1"/>
</dbReference>
<keyword evidence="8" id="KW-0106">Calcium</keyword>
<comment type="caution">
    <text evidence="15">The sequence shown here is derived from an EMBL/GenBank/DDBJ whole genome shotgun (WGS) entry which is preliminary data.</text>
</comment>
<feature type="chain" id="PRO_5041016575" description="Neutral metalloproteinase" evidence="11">
    <location>
        <begin position="25"/>
        <end position="556"/>
    </location>
</feature>
<keyword evidence="6 11" id="KW-0378">Hydrolase</keyword>
<keyword evidence="5 11" id="KW-0732">Signal</keyword>
<comment type="subcellular location">
    <subcellularLocation>
        <location evidence="11">Secreted</location>
    </subcellularLocation>
</comment>
<dbReference type="InterPro" id="IPR013856">
    <property type="entry name" value="Peptidase_M4_domain"/>
</dbReference>
<dbReference type="Gene3D" id="1.10.390.10">
    <property type="entry name" value="Neutral Protease Domain 2"/>
    <property type="match status" value="1"/>
</dbReference>
<feature type="active site" description="Proton donor" evidence="10">
    <location>
        <position position="481"/>
    </location>
</feature>
<dbReference type="InterPro" id="IPR001570">
    <property type="entry name" value="Peptidase_M4_C_domain"/>
</dbReference>
<feature type="signal peptide" evidence="11">
    <location>
        <begin position="1"/>
        <end position="24"/>
    </location>
</feature>
<dbReference type="PRINTS" id="PR00730">
    <property type="entry name" value="THERMOLYSIN"/>
</dbReference>
<dbReference type="CDD" id="cd09597">
    <property type="entry name" value="M4_TLP"/>
    <property type="match status" value="1"/>
</dbReference>
<keyword evidence="11" id="KW-0964">Secreted</keyword>
<dbReference type="InterPro" id="IPR027268">
    <property type="entry name" value="Peptidase_M4/M1_CTD_sf"/>
</dbReference>
<gene>
    <name evidence="15" type="ORF">AT268_14500</name>
</gene>
<accession>A0A9X0MEJ2</accession>
<dbReference type="InterPro" id="IPR023612">
    <property type="entry name" value="Peptidase_M4"/>
</dbReference>
<dbReference type="GO" id="GO:0006508">
    <property type="term" value="P:proteolysis"/>
    <property type="evidence" value="ECO:0007669"/>
    <property type="project" value="UniProtKB-KW"/>
</dbReference>
<reference evidence="15 16" key="1">
    <citation type="submission" date="2015-12" db="EMBL/GenBank/DDBJ databases">
        <title>Bacillus cereus Group isolate.</title>
        <authorList>
            <person name="Kovac J."/>
        </authorList>
    </citation>
    <scope>NUCLEOTIDE SEQUENCE [LARGE SCALE GENOMIC DNA]</scope>
    <source>
        <strain evidence="15 16">FSL K6-0073</strain>
    </source>
</reference>
<dbReference type="SUPFAM" id="SSF55486">
    <property type="entry name" value="Metalloproteases ('zincins'), catalytic domain"/>
    <property type="match status" value="1"/>
</dbReference>
<evidence type="ECO:0000256" key="11">
    <source>
        <dbReference type="RuleBase" id="RU366073"/>
    </source>
</evidence>
<evidence type="ECO:0000256" key="2">
    <source>
        <dbReference type="ARBA" id="ARBA00009388"/>
    </source>
</evidence>
<dbReference type="InterPro" id="IPR011096">
    <property type="entry name" value="FTP_domain"/>
</dbReference>
<feature type="domain" description="FTP" evidence="14">
    <location>
        <begin position="87"/>
        <end position="136"/>
    </location>
</feature>
<organism evidence="15 16">
    <name type="scientific">Bacillus cereus</name>
    <dbReference type="NCBI Taxonomy" id="1396"/>
    <lineage>
        <taxon>Bacteria</taxon>
        <taxon>Bacillati</taxon>
        <taxon>Bacillota</taxon>
        <taxon>Bacilli</taxon>
        <taxon>Bacillales</taxon>
        <taxon>Bacillaceae</taxon>
        <taxon>Bacillus</taxon>
        <taxon>Bacillus cereus group</taxon>
    </lineage>
</organism>
<evidence type="ECO:0000256" key="4">
    <source>
        <dbReference type="ARBA" id="ARBA00022723"/>
    </source>
</evidence>
<dbReference type="RefSeq" id="WP_061663662.1">
    <property type="nucleotide sequence ID" value="NZ_JAEHCB010000071.1"/>
</dbReference>
<dbReference type="Pfam" id="PF07504">
    <property type="entry name" value="FTP"/>
    <property type="match status" value="1"/>
</dbReference>